<evidence type="ECO:0000256" key="4">
    <source>
        <dbReference type="ARBA" id="ARBA00023012"/>
    </source>
</evidence>
<feature type="modified residue" description="4-aspartylphosphate" evidence="10">
    <location>
        <position position="54"/>
    </location>
</feature>
<sequence>MIQVLLVEDDPMVAELNRLYLGRIPGFELVASARSAAEALDLLRTHTVDLLLLDIFMPGQSGLELMADIRRQALDMDVIFVTAARDATTIDRALKLGAVDYLIKPFEFERLQQAFERYGETRRLIQEGQTLDQAELDKRLARHPADRQMTEALPKGLDRNTLDKVLQVITAWPGNPPWFTSEEIGQQVGISRVSVRKYFEFLCALKVLRMEPGYGTGGRPVHRFQFQRSHLREAHRFL</sequence>
<dbReference type="PANTHER" id="PTHR45526">
    <property type="entry name" value="TRANSCRIPTIONAL REGULATORY PROTEIN DPIA"/>
    <property type="match status" value="1"/>
</dbReference>
<feature type="domain" description="Response regulatory" evidence="11">
    <location>
        <begin position="3"/>
        <end position="119"/>
    </location>
</feature>
<gene>
    <name evidence="12" type="ORF">IPN91_09790</name>
</gene>
<keyword evidence="4 9" id="KW-0902">Two-component regulatory system</keyword>
<dbReference type="InterPro" id="IPR051271">
    <property type="entry name" value="2C-system_Tx_regulators"/>
</dbReference>
<protein>
    <recommendedName>
        <fullName evidence="9">Transcriptional regulatory protein</fullName>
    </recommendedName>
</protein>
<evidence type="ECO:0000256" key="5">
    <source>
        <dbReference type="ARBA" id="ARBA00023015"/>
    </source>
</evidence>
<dbReference type="InterPro" id="IPR011006">
    <property type="entry name" value="CheY-like_superfamily"/>
</dbReference>
<accession>A0A936F2G9</accession>
<reference evidence="12 13" key="1">
    <citation type="submission" date="2020-10" db="EMBL/GenBank/DDBJ databases">
        <title>Connecting structure to function with the recovery of over 1000 high-quality activated sludge metagenome-assembled genomes encoding full-length rRNA genes using long-read sequencing.</title>
        <authorList>
            <person name="Singleton C.M."/>
            <person name="Petriglieri F."/>
            <person name="Kristensen J.M."/>
            <person name="Kirkegaard R.H."/>
            <person name="Michaelsen T.Y."/>
            <person name="Andersen M.H."/>
            <person name="Karst S.M."/>
            <person name="Dueholm M.S."/>
            <person name="Nielsen P.H."/>
            <person name="Albertsen M."/>
        </authorList>
    </citation>
    <scope>NUCLEOTIDE SEQUENCE [LARGE SCALE GENOMIC DNA]</scope>
    <source>
        <strain evidence="12">OdNE_18-Q3-R46-58_MAXAC.008</strain>
    </source>
</reference>
<dbReference type="GO" id="GO:0000156">
    <property type="term" value="F:phosphorelay response regulator activity"/>
    <property type="evidence" value="ECO:0007669"/>
    <property type="project" value="TreeGrafter"/>
</dbReference>
<evidence type="ECO:0000313" key="12">
    <source>
        <dbReference type="EMBL" id="MBK8572919.1"/>
    </source>
</evidence>
<dbReference type="InterPro" id="IPR024187">
    <property type="entry name" value="Sig_transdc_resp-reg_cit/mal"/>
</dbReference>
<keyword evidence="3 10" id="KW-0597">Phosphoprotein</keyword>
<comment type="caution">
    <text evidence="12">The sequence shown here is derived from an EMBL/GenBank/DDBJ whole genome shotgun (WGS) entry which is preliminary data.</text>
</comment>
<dbReference type="CDD" id="cd19925">
    <property type="entry name" value="REC_citrate_TCS"/>
    <property type="match status" value="1"/>
</dbReference>
<comment type="subcellular location">
    <subcellularLocation>
        <location evidence="1 9">Cytoplasm</location>
    </subcellularLocation>
</comment>
<dbReference type="PIRSF" id="PIRSF006171">
    <property type="entry name" value="RR_citrat_malat"/>
    <property type="match status" value="1"/>
</dbReference>
<evidence type="ECO:0000259" key="11">
    <source>
        <dbReference type="PROSITE" id="PS50110"/>
    </source>
</evidence>
<dbReference type="InterPro" id="IPR001789">
    <property type="entry name" value="Sig_transdc_resp-reg_receiver"/>
</dbReference>
<evidence type="ECO:0000256" key="7">
    <source>
        <dbReference type="ARBA" id="ARBA00023159"/>
    </source>
</evidence>
<dbReference type="GO" id="GO:0003677">
    <property type="term" value="F:DNA binding"/>
    <property type="evidence" value="ECO:0007669"/>
    <property type="project" value="UniProtKB-KW"/>
</dbReference>
<dbReference type="PANTHER" id="PTHR45526:SF1">
    <property type="entry name" value="TRANSCRIPTIONAL REGULATORY PROTEIN DCUR-RELATED"/>
    <property type="match status" value="1"/>
</dbReference>
<keyword evidence="8 9" id="KW-0804">Transcription</keyword>
<dbReference type="AlphaFoldDB" id="A0A936F2G9"/>
<evidence type="ECO:0000256" key="8">
    <source>
        <dbReference type="ARBA" id="ARBA00023163"/>
    </source>
</evidence>
<name>A0A936F2G9_9BACT</name>
<evidence type="ECO:0000256" key="6">
    <source>
        <dbReference type="ARBA" id="ARBA00023125"/>
    </source>
</evidence>
<dbReference type="GO" id="GO:0003700">
    <property type="term" value="F:DNA-binding transcription factor activity"/>
    <property type="evidence" value="ECO:0007669"/>
    <property type="project" value="InterPro"/>
</dbReference>
<evidence type="ECO:0000256" key="2">
    <source>
        <dbReference type="ARBA" id="ARBA00022490"/>
    </source>
</evidence>
<proteinExistence type="predicted"/>
<dbReference type="EMBL" id="JADKCH010000010">
    <property type="protein sequence ID" value="MBK8572919.1"/>
    <property type="molecule type" value="Genomic_DNA"/>
</dbReference>
<dbReference type="Gene3D" id="3.40.50.2300">
    <property type="match status" value="1"/>
</dbReference>
<dbReference type="PROSITE" id="PS50110">
    <property type="entry name" value="RESPONSE_REGULATORY"/>
    <property type="match status" value="1"/>
</dbReference>
<dbReference type="Proteomes" id="UP000709959">
    <property type="component" value="Unassembled WGS sequence"/>
</dbReference>
<keyword evidence="6 9" id="KW-0238">DNA-binding</keyword>
<keyword evidence="5 9" id="KW-0805">Transcription regulation</keyword>
<keyword evidence="2 9" id="KW-0963">Cytoplasm</keyword>
<keyword evidence="7 9" id="KW-0010">Activator</keyword>
<evidence type="ECO:0000256" key="9">
    <source>
        <dbReference type="PIRNR" id="PIRNR006171"/>
    </source>
</evidence>
<dbReference type="Pfam" id="PF00072">
    <property type="entry name" value="Response_reg"/>
    <property type="match status" value="1"/>
</dbReference>
<evidence type="ECO:0000313" key="13">
    <source>
        <dbReference type="Proteomes" id="UP000709959"/>
    </source>
</evidence>
<evidence type="ECO:0000256" key="10">
    <source>
        <dbReference type="PROSITE-ProRule" id="PRU00169"/>
    </source>
</evidence>
<dbReference type="SUPFAM" id="SSF52172">
    <property type="entry name" value="CheY-like"/>
    <property type="match status" value="1"/>
</dbReference>
<organism evidence="12 13">
    <name type="scientific">Candidatus Geothrix odensensis</name>
    <dbReference type="NCBI Taxonomy" id="2954440"/>
    <lineage>
        <taxon>Bacteria</taxon>
        <taxon>Pseudomonadati</taxon>
        <taxon>Acidobacteriota</taxon>
        <taxon>Holophagae</taxon>
        <taxon>Holophagales</taxon>
        <taxon>Holophagaceae</taxon>
        <taxon>Geothrix</taxon>
    </lineage>
</organism>
<dbReference type="SMART" id="SM00448">
    <property type="entry name" value="REC"/>
    <property type="match status" value="1"/>
</dbReference>
<dbReference type="GO" id="GO:0005737">
    <property type="term" value="C:cytoplasm"/>
    <property type="evidence" value="ECO:0007669"/>
    <property type="project" value="UniProtKB-SubCell"/>
</dbReference>
<evidence type="ECO:0000256" key="3">
    <source>
        <dbReference type="ARBA" id="ARBA00022553"/>
    </source>
</evidence>
<evidence type="ECO:0000256" key="1">
    <source>
        <dbReference type="ARBA" id="ARBA00004496"/>
    </source>
</evidence>